<dbReference type="SMART" id="SM00895">
    <property type="entry name" value="FCD"/>
    <property type="match status" value="1"/>
</dbReference>
<dbReference type="CDD" id="cd07377">
    <property type="entry name" value="WHTH_GntR"/>
    <property type="match status" value="1"/>
</dbReference>
<protein>
    <submittedName>
        <fullName evidence="6">Phosphonate utilization associated transcriptional regulator</fullName>
    </submittedName>
</protein>
<dbReference type="InterPro" id="IPR008920">
    <property type="entry name" value="TF_FadR/GntR_C"/>
</dbReference>
<dbReference type="EMBL" id="JAUZEE010000011">
    <property type="protein sequence ID" value="MDP4302364.1"/>
    <property type="molecule type" value="Genomic_DNA"/>
</dbReference>
<evidence type="ECO:0000259" key="5">
    <source>
        <dbReference type="PROSITE" id="PS50949"/>
    </source>
</evidence>
<proteinExistence type="predicted"/>
<accession>A0ABT9G7A0</accession>
<evidence type="ECO:0000313" key="6">
    <source>
        <dbReference type="EMBL" id="MDP4302364.1"/>
    </source>
</evidence>
<keyword evidence="2" id="KW-0238">DNA-binding</keyword>
<evidence type="ECO:0000256" key="3">
    <source>
        <dbReference type="ARBA" id="ARBA00023163"/>
    </source>
</evidence>
<dbReference type="InterPro" id="IPR000524">
    <property type="entry name" value="Tscrpt_reg_HTH_GntR"/>
</dbReference>
<dbReference type="InterPro" id="IPR036388">
    <property type="entry name" value="WH-like_DNA-bd_sf"/>
</dbReference>
<dbReference type="InterPro" id="IPR036390">
    <property type="entry name" value="WH_DNA-bd_sf"/>
</dbReference>
<dbReference type="InterPro" id="IPR011711">
    <property type="entry name" value="GntR_C"/>
</dbReference>
<dbReference type="SMART" id="SM00345">
    <property type="entry name" value="HTH_GNTR"/>
    <property type="match status" value="1"/>
</dbReference>
<dbReference type="PANTHER" id="PTHR43537">
    <property type="entry name" value="TRANSCRIPTIONAL REGULATOR, GNTR FAMILY"/>
    <property type="match status" value="1"/>
</dbReference>
<dbReference type="SUPFAM" id="SSF46785">
    <property type="entry name" value="Winged helix' DNA-binding domain"/>
    <property type="match status" value="1"/>
</dbReference>
<evidence type="ECO:0000256" key="4">
    <source>
        <dbReference type="SAM" id="MobiDB-lite"/>
    </source>
</evidence>
<feature type="domain" description="HTH gntR-type" evidence="5">
    <location>
        <begin position="22"/>
        <end position="89"/>
    </location>
</feature>
<dbReference type="PRINTS" id="PR00035">
    <property type="entry name" value="HTHGNTR"/>
</dbReference>
<dbReference type="Gene3D" id="1.20.120.530">
    <property type="entry name" value="GntR ligand-binding domain-like"/>
    <property type="match status" value="1"/>
</dbReference>
<evidence type="ECO:0000256" key="2">
    <source>
        <dbReference type="ARBA" id="ARBA00023125"/>
    </source>
</evidence>
<dbReference type="Proteomes" id="UP001235760">
    <property type="component" value="Unassembled WGS sequence"/>
</dbReference>
<keyword evidence="7" id="KW-1185">Reference proteome</keyword>
<dbReference type="PROSITE" id="PS50949">
    <property type="entry name" value="HTH_GNTR"/>
    <property type="match status" value="1"/>
</dbReference>
<dbReference type="NCBIfam" id="TIGR03338">
    <property type="entry name" value="phnR_burk"/>
    <property type="match status" value="1"/>
</dbReference>
<sequence>MPPTRPHHTPMSTENIALLQGTSLATLVQAEVERLILDGTLAPGAKLTEADLVARLGVSRGPIREAFRMLEEAGLVRTEKNRGVFVRELPIEEVLEIFEVRALMDQHVGRRLAGTATAAQSRELRKFVEVMESAAKAGDAAAFHLHNLQFHDRLLELAGNAKLAATYRKLTNELKLYRRQNLTSESMAVYAREHRQIVRAISAGDVEAAGQAMHDHVMNSRERTWQRHLAAQAASVPASVPASVSSPGPAAAPRPAPRRRSPA</sequence>
<organism evidence="6 7">
    <name type="scientific">Leptothrix discophora</name>
    <dbReference type="NCBI Taxonomy" id="89"/>
    <lineage>
        <taxon>Bacteria</taxon>
        <taxon>Pseudomonadati</taxon>
        <taxon>Pseudomonadota</taxon>
        <taxon>Betaproteobacteria</taxon>
        <taxon>Burkholderiales</taxon>
        <taxon>Sphaerotilaceae</taxon>
        <taxon>Leptothrix</taxon>
    </lineage>
</organism>
<feature type="region of interest" description="Disordered" evidence="4">
    <location>
        <begin position="228"/>
        <end position="263"/>
    </location>
</feature>
<reference evidence="6 7" key="1">
    <citation type="submission" date="2023-08" db="EMBL/GenBank/DDBJ databases">
        <authorList>
            <person name="Roldan D.M."/>
            <person name="Menes R.J."/>
        </authorList>
    </citation>
    <scope>NUCLEOTIDE SEQUENCE [LARGE SCALE GENOMIC DNA]</scope>
    <source>
        <strain evidence="6 7">CCM 2812</strain>
    </source>
</reference>
<gene>
    <name evidence="6" type="ORF">Q8X39_17135</name>
</gene>
<dbReference type="Gene3D" id="1.10.10.10">
    <property type="entry name" value="Winged helix-like DNA-binding domain superfamily/Winged helix DNA-binding domain"/>
    <property type="match status" value="1"/>
</dbReference>
<feature type="compositionally biased region" description="Low complexity" evidence="4">
    <location>
        <begin position="230"/>
        <end position="249"/>
    </location>
</feature>
<dbReference type="Pfam" id="PF00392">
    <property type="entry name" value="GntR"/>
    <property type="match status" value="1"/>
</dbReference>
<evidence type="ECO:0000313" key="7">
    <source>
        <dbReference type="Proteomes" id="UP001235760"/>
    </source>
</evidence>
<keyword evidence="1" id="KW-0805">Transcription regulation</keyword>
<comment type="caution">
    <text evidence="6">The sequence shown here is derived from an EMBL/GenBank/DDBJ whole genome shotgun (WGS) entry which is preliminary data.</text>
</comment>
<dbReference type="PANTHER" id="PTHR43537:SF45">
    <property type="entry name" value="GNTR FAMILY REGULATORY PROTEIN"/>
    <property type="match status" value="1"/>
</dbReference>
<dbReference type="InterPro" id="IPR017723">
    <property type="entry name" value="Tscrpt_reg_AEP_util-assoc"/>
</dbReference>
<keyword evidence="3" id="KW-0804">Transcription</keyword>
<dbReference type="SUPFAM" id="SSF48008">
    <property type="entry name" value="GntR ligand-binding domain-like"/>
    <property type="match status" value="1"/>
</dbReference>
<evidence type="ECO:0000256" key="1">
    <source>
        <dbReference type="ARBA" id="ARBA00023015"/>
    </source>
</evidence>
<dbReference type="Pfam" id="PF07729">
    <property type="entry name" value="FCD"/>
    <property type="match status" value="1"/>
</dbReference>
<name>A0ABT9G7A0_LEPDI</name>